<reference evidence="10" key="2">
    <citation type="submission" date="2025-09" db="UniProtKB">
        <authorList>
            <consortium name="Ensembl"/>
        </authorList>
    </citation>
    <scope>IDENTIFICATION</scope>
</reference>
<keyword evidence="8" id="KW-0449">Lipoprotein</keyword>
<keyword evidence="3" id="KW-1003">Cell membrane</keyword>
<protein>
    <recommendedName>
        <fullName evidence="12">Neuritin 1</fullName>
    </recommendedName>
</protein>
<dbReference type="GO" id="GO:1990138">
    <property type="term" value="P:neuron projection extension"/>
    <property type="evidence" value="ECO:0007669"/>
    <property type="project" value="TreeGrafter"/>
</dbReference>
<keyword evidence="5" id="KW-0732">Signal</keyword>
<dbReference type="Ensembl" id="ENSABRT00000025678.1">
    <property type="protein sequence ID" value="ENSABRP00000018180.1"/>
    <property type="gene ID" value="ENSABRG00000015654.1"/>
</dbReference>
<sequence length="299" mass="31907">MEGRRVGWRERGRERGIEGGVKGRREGGMEGEREGGRSEGKEGGMEGERDGGRGGGRDGGREERRMEGWREGWRDGGRSGGREGGREGGEKEGGMEGETGRVSESRKGAGRPQPGAVRNQPGEVRKGRAGGWGLGGASPPPGSAPAAAQIRGALPQGSHEEPGCPPPGHRALGTACTDVYRGFSDCVLKLGENMATYEEEESIEPQGLHRVCGYWDEFHICALTVLWECQKEAAAVWEMLRREAQKVKFRGSLFDLCSPSTAQSSAWTQVPKVSVLGIPLIVTWLNSGPAALIAVCGAQ</sequence>
<evidence type="ECO:0000256" key="1">
    <source>
        <dbReference type="ARBA" id="ARBA00004609"/>
    </source>
</evidence>
<evidence type="ECO:0000256" key="4">
    <source>
        <dbReference type="ARBA" id="ARBA00022622"/>
    </source>
</evidence>
<evidence type="ECO:0000256" key="3">
    <source>
        <dbReference type="ARBA" id="ARBA00022475"/>
    </source>
</evidence>
<dbReference type="Pfam" id="PF15056">
    <property type="entry name" value="NRN1"/>
    <property type="match status" value="1"/>
</dbReference>
<evidence type="ECO:0008006" key="12">
    <source>
        <dbReference type="Google" id="ProtNLM"/>
    </source>
</evidence>
<comment type="similarity">
    <text evidence="2">Belongs to the neuritin family.</text>
</comment>
<evidence type="ECO:0000256" key="5">
    <source>
        <dbReference type="ARBA" id="ARBA00022729"/>
    </source>
</evidence>
<feature type="compositionally biased region" description="Basic and acidic residues" evidence="9">
    <location>
        <begin position="1"/>
        <end position="107"/>
    </location>
</feature>
<evidence type="ECO:0000313" key="10">
    <source>
        <dbReference type="Ensembl" id="ENSABRP00000018180.1"/>
    </source>
</evidence>
<dbReference type="GO" id="GO:0005886">
    <property type="term" value="C:plasma membrane"/>
    <property type="evidence" value="ECO:0007669"/>
    <property type="project" value="UniProtKB-SubCell"/>
</dbReference>
<keyword evidence="7" id="KW-0325">Glycoprotein</keyword>
<comment type="subcellular location">
    <subcellularLocation>
        <location evidence="1">Cell membrane</location>
        <topology evidence="1">Lipid-anchor</topology>
        <topology evidence="1">GPI-anchor</topology>
    </subcellularLocation>
</comment>
<evidence type="ECO:0000313" key="11">
    <source>
        <dbReference type="Proteomes" id="UP000694426"/>
    </source>
</evidence>
<dbReference type="GO" id="GO:0098552">
    <property type="term" value="C:side of membrane"/>
    <property type="evidence" value="ECO:0007669"/>
    <property type="project" value="UniProtKB-KW"/>
</dbReference>
<evidence type="ECO:0000256" key="2">
    <source>
        <dbReference type="ARBA" id="ARBA00008377"/>
    </source>
</evidence>
<dbReference type="GeneTree" id="ENSGT00530000063853"/>
<dbReference type="PANTHER" id="PTHR15902">
    <property type="entry name" value="NEURITIN-RELATED"/>
    <property type="match status" value="1"/>
</dbReference>
<evidence type="ECO:0000256" key="7">
    <source>
        <dbReference type="ARBA" id="ARBA00023180"/>
    </source>
</evidence>
<reference evidence="10" key="1">
    <citation type="submission" date="2025-08" db="UniProtKB">
        <authorList>
            <consortium name="Ensembl"/>
        </authorList>
    </citation>
    <scope>IDENTIFICATION</scope>
</reference>
<organism evidence="10 11">
    <name type="scientific">Anser brachyrhynchus</name>
    <name type="common">Pink-footed goose</name>
    <dbReference type="NCBI Taxonomy" id="132585"/>
    <lineage>
        <taxon>Eukaryota</taxon>
        <taxon>Metazoa</taxon>
        <taxon>Chordata</taxon>
        <taxon>Craniata</taxon>
        <taxon>Vertebrata</taxon>
        <taxon>Euteleostomi</taxon>
        <taxon>Archelosauria</taxon>
        <taxon>Archosauria</taxon>
        <taxon>Dinosauria</taxon>
        <taxon>Saurischia</taxon>
        <taxon>Theropoda</taxon>
        <taxon>Coelurosauria</taxon>
        <taxon>Aves</taxon>
        <taxon>Neognathae</taxon>
        <taxon>Galloanserae</taxon>
        <taxon>Anseriformes</taxon>
        <taxon>Anatidae</taxon>
        <taxon>Anserinae</taxon>
        <taxon>Anser</taxon>
    </lineage>
</organism>
<dbReference type="Proteomes" id="UP000694426">
    <property type="component" value="Unplaced"/>
</dbReference>
<accession>A0A8B9CFN5</accession>
<evidence type="ECO:0000256" key="6">
    <source>
        <dbReference type="ARBA" id="ARBA00023136"/>
    </source>
</evidence>
<keyword evidence="6" id="KW-0472">Membrane</keyword>
<feature type="region of interest" description="Disordered" evidence="9">
    <location>
        <begin position="1"/>
        <end position="148"/>
    </location>
</feature>
<dbReference type="AlphaFoldDB" id="A0A8B9CFN5"/>
<keyword evidence="4" id="KW-0336">GPI-anchor</keyword>
<name>A0A8B9CFN5_9AVES</name>
<dbReference type="PANTHER" id="PTHR15902:SF5">
    <property type="entry name" value="NEURITIN"/>
    <property type="match status" value="1"/>
</dbReference>
<keyword evidence="11" id="KW-1185">Reference proteome</keyword>
<evidence type="ECO:0000256" key="9">
    <source>
        <dbReference type="SAM" id="MobiDB-lite"/>
    </source>
</evidence>
<evidence type="ECO:0000256" key="8">
    <source>
        <dbReference type="ARBA" id="ARBA00023288"/>
    </source>
</evidence>
<proteinExistence type="inferred from homology"/>
<dbReference type="InterPro" id="IPR026144">
    <property type="entry name" value="Neuritin_fam"/>
</dbReference>